<reference evidence="1 2" key="2">
    <citation type="journal article" date="2009" name="PLoS ONE">
        <title>An integrated genetic and cytogenetic map of the cucumber genome.</title>
        <authorList>
            <person name="Ren Y."/>
            <person name="Zhang Z."/>
            <person name="Liu J."/>
            <person name="Staub J.E."/>
            <person name="Han Y."/>
            <person name="Cheng Z."/>
            <person name="Li X."/>
            <person name="Lu J."/>
            <person name="Miao H."/>
            <person name="Kang H."/>
            <person name="Xie B."/>
            <person name="Gu X."/>
            <person name="Wang X."/>
            <person name="Du Y."/>
            <person name="Jin W."/>
            <person name="Huang S."/>
        </authorList>
    </citation>
    <scope>NUCLEOTIDE SEQUENCE [LARGE SCALE GENOMIC DNA]</scope>
    <source>
        <strain evidence="2">cv. 9930</strain>
    </source>
</reference>
<dbReference type="EMBL" id="CM002925">
    <property type="protein sequence ID" value="KGN54907.1"/>
    <property type="molecule type" value="Genomic_DNA"/>
</dbReference>
<name>A0A0A0L2S4_CUCSA</name>
<reference evidence="1 2" key="4">
    <citation type="journal article" date="2011" name="BMC Genomics">
        <title>RNA-Seq improves annotation of protein-coding genes in the cucumber genome.</title>
        <authorList>
            <person name="Li Z."/>
            <person name="Zhang Z."/>
            <person name="Yan P."/>
            <person name="Huang S."/>
            <person name="Fei Z."/>
            <person name="Lin K."/>
        </authorList>
    </citation>
    <scope>NUCLEOTIDE SEQUENCE [LARGE SCALE GENOMIC DNA]</scope>
    <source>
        <strain evidence="2">cv. 9930</strain>
    </source>
</reference>
<accession>A0A0A0L2S4</accession>
<gene>
    <name evidence="1" type="ORF">Csa_4G593920</name>
</gene>
<evidence type="ECO:0000313" key="2">
    <source>
        <dbReference type="Proteomes" id="UP000029981"/>
    </source>
</evidence>
<dbReference type="Gramene" id="KGN54907">
    <property type="protein sequence ID" value="KGN54907"/>
    <property type="gene ID" value="Csa_4G593920"/>
</dbReference>
<dbReference type="AlphaFoldDB" id="A0A0A0L2S4"/>
<proteinExistence type="predicted"/>
<sequence length="78" mass="8561">MASEGSDSKDKTTSNKLLDGLKYNVEVAESVANEAQRLPILEATPLYEQLLTVYPTAEREMIREGSGQGLPCSRNEIC</sequence>
<organism evidence="1 2">
    <name type="scientific">Cucumis sativus</name>
    <name type="common">Cucumber</name>
    <dbReference type="NCBI Taxonomy" id="3659"/>
    <lineage>
        <taxon>Eukaryota</taxon>
        <taxon>Viridiplantae</taxon>
        <taxon>Streptophyta</taxon>
        <taxon>Embryophyta</taxon>
        <taxon>Tracheophyta</taxon>
        <taxon>Spermatophyta</taxon>
        <taxon>Magnoliopsida</taxon>
        <taxon>eudicotyledons</taxon>
        <taxon>Gunneridae</taxon>
        <taxon>Pentapetalae</taxon>
        <taxon>rosids</taxon>
        <taxon>fabids</taxon>
        <taxon>Cucurbitales</taxon>
        <taxon>Cucurbitaceae</taxon>
        <taxon>Benincaseae</taxon>
        <taxon>Cucumis</taxon>
    </lineage>
</organism>
<protein>
    <submittedName>
        <fullName evidence="1">Uncharacterized protein</fullName>
    </submittedName>
</protein>
<dbReference type="Proteomes" id="UP000029981">
    <property type="component" value="Chromosome 4"/>
</dbReference>
<reference evidence="1 2" key="3">
    <citation type="journal article" date="2010" name="BMC Genomics">
        <title>Transcriptome sequencing and comparative analysis of cucumber flowers with different sex types.</title>
        <authorList>
            <person name="Guo S."/>
            <person name="Zheng Y."/>
            <person name="Joung J.G."/>
            <person name="Liu S."/>
            <person name="Zhang Z."/>
            <person name="Crasta O.R."/>
            <person name="Sobral B.W."/>
            <person name="Xu Y."/>
            <person name="Huang S."/>
            <person name="Fei Z."/>
        </authorList>
    </citation>
    <scope>NUCLEOTIDE SEQUENCE [LARGE SCALE GENOMIC DNA]</scope>
    <source>
        <strain evidence="2">cv. 9930</strain>
    </source>
</reference>
<evidence type="ECO:0000313" key="1">
    <source>
        <dbReference type="EMBL" id="KGN54907.1"/>
    </source>
</evidence>
<keyword evidence="2" id="KW-1185">Reference proteome</keyword>
<reference evidence="1 2" key="1">
    <citation type="journal article" date="2009" name="Nat. Genet.">
        <title>The genome of the cucumber, Cucumis sativus L.</title>
        <authorList>
            <person name="Huang S."/>
            <person name="Li R."/>
            <person name="Zhang Z."/>
            <person name="Li L."/>
            <person name="Gu X."/>
            <person name="Fan W."/>
            <person name="Lucas W.J."/>
            <person name="Wang X."/>
            <person name="Xie B."/>
            <person name="Ni P."/>
            <person name="Ren Y."/>
            <person name="Zhu H."/>
            <person name="Li J."/>
            <person name="Lin K."/>
            <person name="Jin W."/>
            <person name="Fei Z."/>
            <person name="Li G."/>
            <person name="Staub J."/>
            <person name="Kilian A."/>
            <person name="van der Vossen E.A."/>
            <person name="Wu Y."/>
            <person name="Guo J."/>
            <person name="He J."/>
            <person name="Jia Z."/>
            <person name="Ren Y."/>
            <person name="Tian G."/>
            <person name="Lu Y."/>
            <person name="Ruan J."/>
            <person name="Qian W."/>
            <person name="Wang M."/>
            <person name="Huang Q."/>
            <person name="Li B."/>
            <person name="Xuan Z."/>
            <person name="Cao J."/>
            <person name="Asan"/>
            <person name="Wu Z."/>
            <person name="Zhang J."/>
            <person name="Cai Q."/>
            <person name="Bai Y."/>
            <person name="Zhao B."/>
            <person name="Han Y."/>
            <person name="Li Y."/>
            <person name="Li X."/>
            <person name="Wang S."/>
            <person name="Shi Q."/>
            <person name="Liu S."/>
            <person name="Cho W.K."/>
            <person name="Kim J.Y."/>
            <person name="Xu Y."/>
            <person name="Heller-Uszynska K."/>
            <person name="Miao H."/>
            <person name="Cheng Z."/>
            <person name="Zhang S."/>
            <person name="Wu J."/>
            <person name="Yang Y."/>
            <person name="Kang H."/>
            <person name="Li M."/>
            <person name="Liang H."/>
            <person name="Ren X."/>
            <person name="Shi Z."/>
            <person name="Wen M."/>
            <person name="Jian M."/>
            <person name="Yang H."/>
            <person name="Zhang G."/>
            <person name="Yang Z."/>
            <person name="Chen R."/>
            <person name="Liu S."/>
            <person name="Li J."/>
            <person name="Ma L."/>
            <person name="Liu H."/>
            <person name="Zhou Y."/>
            <person name="Zhao J."/>
            <person name="Fang X."/>
            <person name="Li G."/>
            <person name="Fang L."/>
            <person name="Li Y."/>
            <person name="Liu D."/>
            <person name="Zheng H."/>
            <person name="Zhang Y."/>
            <person name="Qin N."/>
            <person name="Li Z."/>
            <person name="Yang G."/>
            <person name="Yang S."/>
            <person name="Bolund L."/>
            <person name="Kristiansen K."/>
            <person name="Zheng H."/>
            <person name="Li S."/>
            <person name="Zhang X."/>
            <person name="Yang H."/>
            <person name="Wang J."/>
            <person name="Sun R."/>
            <person name="Zhang B."/>
            <person name="Jiang S."/>
            <person name="Wang J."/>
            <person name="Du Y."/>
            <person name="Li S."/>
        </authorList>
    </citation>
    <scope>NUCLEOTIDE SEQUENCE [LARGE SCALE GENOMIC DNA]</scope>
    <source>
        <strain evidence="2">cv. 9930</strain>
    </source>
</reference>